<dbReference type="GO" id="GO:0003700">
    <property type="term" value="F:DNA-binding transcription factor activity"/>
    <property type="evidence" value="ECO:0007669"/>
    <property type="project" value="InterPro"/>
</dbReference>
<gene>
    <name evidence="6" type="ORF">H9828_05830</name>
</gene>
<dbReference type="PANTHER" id="PTHR43280:SF2">
    <property type="entry name" value="HTH-TYPE TRANSCRIPTIONAL REGULATOR EXSA"/>
    <property type="match status" value="1"/>
</dbReference>
<keyword evidence="2" id="KW-0238">DNA-binding</keyword>
<evidence type="ECO:0000256" key="2">
    <source>
        <dbReference type="ARBA" id="ARBA00023125"/>
    </source>
</evidence>
<organism evidence="6 7">
    <name type="scientific">Candidatus Alistipes intestinigallinarum</name>
    <dbReference type="NCBI Taxonomy" id="2838440"/>
    <lineage>
        <taxon>Bacteria</taxon>
        <taxon>Pseudomonadati</taxon>
        <taxon>Bacteroidota</taxon>
        <taxon>Bacteroidia</taxon>
        <taxon>Bacteroidales</taxon>
        <taxon>Rikenellaceae</taxon>
        <taxon>Alistipes</taxon>
    </lineage>
</organism>
<sequence>KMKSITGESATKFIRKIRFNYACKLLMDRKYSISEISSMVGFNSPSYFATSFKKHVGCLPTEYVRTRTRGEREKDRERGKERESGGE</sequence>
<evidence type="ECO:0000256" key="4">
    <source>
        <dbReference type="SAM" id="MobiDB-lite"/>
    </source>
</evidence>
<dbReference type="PANTHER" id="PTHR43280">
    <property type="entry name" value="ARAC-FAMILY TRANSCRIPTIONAL REGULATOR"/>
    <property type="match status" value="1"/>
</dbReference>
<dbReference type="GO" id="GO:0043565">
    <property type="term" value="F:sequence-specific DNA binding"/>
    <property type="evidence" value="ECO:0007669"/>
    <property type="project" value="InterPro"/>
</dbReference>
<dbReference type="SUPFAM" id="SSF46689">
    <property type="entry name" value="Homeodomain-like"/>
    <property type="match status" value="1"/>
</dbReference>
<reference evidence="6" key="2">
    <citation type="submission" date="2021-04" db="EMBL/GenBank/DDBJ databases">
        <authorList>
            <person name="Gilroy R."/>
        </authorList>
    </citation>
    <scope>NUCLEOTIDE SEQUENCE</scope>
    <source>
        <strain evidence="6">5134</strain>
    </source>
</reference>
<evidence type="ECO:0000256" key="3">
    <source>
        <dbReference type="ARBA" id="ARBA00023163"/>
    </source>
</evidence>
<dbReference type="Pfam" id="PF12833">
    <property type="entry name" value="HTH_18"/>
    <property type="match status" value="1"/>
</dbReference>
<keyword evidence="1" id="KW-0805">Transcription regulation</keyword>
<dbReference type="InterPro" id="IPR009057">
    <property type="entry name" value="Homeodomain-like_sf"/>
</dbReference>
<evidence type="ECO:0000313" key="6">
    <source>
        <dbReference type="EMBL" id="HIY68915.1"/>
    </source>
</evidence>
<feature type="region of interest" description="Disordered" evidence="4">
    <location>
        <begin position="65"/>
        <end position="87"/>
    </location>
</feature>
<name>A0A9D2CCT6_9BACT</name>
<dbReference type="EMBL" id="DXDA01000049">
    <property type="protein sequence ID" value="HIY68915.1"/>
    <property type="molecule type" value="Genomic_DNA"/>
</dbReference>
<reference evidence="6" key="1">
    <citation type="journal article" date="2021" name="PeerJ">
        <title>Extensive microbial diversity within the chicken gut microbiome revealed by metagenomics and culture.</title>
        <authorList>
            <person name="Gilroy R."/>
            <person name="Ravi A."/>
            <person name="Getino M."/>
            <person name="Pursley I."/>
            <person name="Horton D.L."/>
            <person name="Alikhan N.F."/>
            <person name="Baker D."/>
            <person name="Gharbi K."/>
            <person name="Hall N."/>
            <person name="Watson M."/>
            <person name="Adriaenssens E.M."/>
            <person name="Foster-Nyarko E."/>
            <person name="Jarju S."/>
            <person name="Secka A."/>
            <person name="Antonio M."/>
            <person name="Oren A."/>
            <person name="Chaudhuri R.R."/>
            <person name="La Ragione R."/>
            <person name="Hildebrand F."/>
            <person name="Pallen M.J."/>
        </authorList>
    </citation>
    <scope>NUCLEOTIDE SEQUENCE</scope>
    <source>
        <strain evidence="6">5134</strain>
    </source>
</reference>
<dbReference type="InterPro" id="IPR018060">
    <property type="entry name" value="HTH_AraC"/>
</dbReference>
<dbReference type="PROSITE" id="PS01124">
    <property type="entry name" value="HTH_ARAC_FAMILY_2"/>
    <property type="match status" value="1"/>
</dbReference>
<comment type="caution">
    <text evidence="6">The sequence shown here is derived from an EMBL/GenBank/DDBJ whole genome shotgun (WGS) entry which is preliminary data.</text>
</comment>
<accession>A0A9D2CCT6</accession>
<evidence type="ECO:0000259" key="5">
    <source>
        <dbReference type="PROSITE" id="PS01124"/>
    </source>
</evidence>
<protein>
    <submittedName>
        <fullName evidence="6">Helix-turn-helix transcriptional regulator</fullName>
    </submittedName>
</protein>
<feature type="domain" description="HTH araC/xylS-type" evidence="5">
    <location>
        <begin position="1"/>
        <end position="66"/>
    </location>
</feature>
<dbReference type="PRINTS" id="PR00032">
    <property type="entry name" value="HTHARAC"/>
</dbReference>
<feature type="non-terminal residue" evidence="6">
    <location>
        <position position="1"/>
    </location>
</feature>
<dbReference type="Proteomes" id="UP000886844">
    <property type="component" value="Unassembled WGS sequence"/>
</dbReference>
<proteinExistence type="predicted"/>
<dbReference type="InterPro" id="IPR020449">
    <property type="entry name" value="Tscrpt_reg_AraC-type_HTH"/>
</dbReference>
<evidence type="ECO:0000256" key="1">
    <source>
        <dbReference type="ARBA" id="ARBA00023015"/>
    </source>
</evidence>
<dbReference type="Gene3D" id="1.10.10.60">
    <property type="entry name" value="Homeodomain-like"/>
    <property type="match status" value="1"/>
</dbReference>
<keyword evidence="3" id="KW-0804">Transcription</keyword>
<evidence type="ECO:0000313" key="7">
    <source>
        <dbReference type="Proteomes" id="UP000886844"/>
    </source>
</evidence>
<dbReference type="SMART" id="SM00342">
    <property type="entry name" value="HTH_ARAC"/>
    <property type="match status" value="1"/>
</dbReference>
<dbReference type="AlphaFoldDB" id="A0A9D2CCT6"/>